<dbReference type="Proteomes" id="UP000274920">
    <property type="component" value="Unassembled WGS sequence"/>
</dbReference>
<evidence type="ECO:0000313" key="1">
    <source>
        <dbReference type="EMBL" id="RRK32485.1"/>
    </source>
</evidence>
<dbReference type="RefSeq" id="WP_125127950.1">
    <property type="nucleotide sequence ID" value="NZ_RHJS01000002.1"/>
</dbReference>
<protein>
    <recommendedName>
        <fullName evidence="3">Lipopolysaccharide biosynthesis protein</fullName>
    </recommendedName>
</protein>
<gene>
    <name evidence="1" type="ORF">EBB54_14785</name>
</gene>
<keyword evidence="2" id="KW-1185">Reference proteome</keyword>
<proteinExistence type="predicted"/>
<organism evidence="1 2">
    <name type="scientific">Schaedlerella arabinosiphila</name>
    <dbReference type="NCBI Taxonomy" id="2044587"/>
    <lineage>
        <taxon>Bacteria</taxon>
        <taxon>Bacillati</taxon>
        <taxon>Bacillota</taxon>
        <taxon>Clostridia</taxon>
        <taxon>Lachnospirales</taxon>
        <taxon>Lachnospiraceae</taxon>
        <taxon>Schaedlerella</taxon>
    </lineage>
</organism>
<evidence type="ECO:0000313" key="2">
    <source>
        <dbReference type="Proteomes" id="UP000274920"/>
    </source>
</evidence>
<dbReference type="AlphaFoldDB" id="A0A426DIA4"/>
<reference evidence="1" key="1">
    <citation type="submission" date="2018-10" db="EMBL/GenBank/DDBJ databases">
        <title>Schaedlerella arabinophila gen. nov. sp. nov., isolated from the mouse intestinal tract and comparative analysis with the genome of the closely related altered Schaedler flora strain ASF502.</title>
        <authorList>
            <person name="Miyake S."/>
            <person name="Soh M."/>
            <person name="Seedorf H."/>
        </authorList>
    </citation>
    <scope>NUCLEOTIDE SEQUENCE [LARGE SCALE GENOMIC DNA]</scope>
    <source>
        <strain evidence="1">DSM 106076</strain>
    </source>
</reference>
<accession>A0A426DIA4</accession>
<name>A0A426DIA4_9FIRM</name>
<dbReference type="EMBL" id="RHJS01000002">
    <property type="protein sequence ID" value="RRK32485.1"/>
    <property type="molecule type" value="Genomic_DNA"/>
</dbReference>
<sequence length="328" mass="39345">MGKKLKDKKILLLMPQFYGYEKYILSELEKKELNIDVFYTNLIKYDYRYRFLKMMPLYITSEYYVRSFESKIKEKDYDIVFMIAEASMKRDFIVKVLKKYQNAKSVLYLWDSIQNCPNVLGYYALFDYIYTFDYKDSVDNGWKYRPLFYIEDLVGTHIPIFDISIICTAYPERIRFVNELKEYAYDKNIKIHDYLYAPMSYFIKNRLQKEQSGKKSAKINFLPLSLEKTYEVYNNSFAVIDLASNTQSGLTMRTIECLGNGCKLITNNRSVLRADFYDSNNIYYFENNLKDIPIDFFEKNYKKISTPILNKYSISQWLNEILELEIYM</sequence>
<evidence type="ECO:0008006" key="3">
    <source>
        <dbReference type="Google" id="ProtNLM"/>
    </source>
</evidence>
<comment type="caution">
    <text evidence="1">The sequence shown here is derived from an EMBL/GenBank/DDBJ whole genome shotgun (WGS) entry which is preliminary data.</text>
</comment>